<gene>
    <name evidence="2" type="ORF">ISQ19_00335</name>
</gene>
<dbReference type="EMBL" id="JADHOK010000002">
    <property type="protein sequence ID" value="MBL6761125.1"/>
    <property type="molecule type" value="Genomic_DNA"/>
</dbReference>
<evidence type="ECO:0000313" key="2">
    <source>
        <dbReference type="EMBL" id="MBL6761125.1"/>
    </source>
</evidence>
<feature type="signal peptide" evidence="1">
    <location>
        <begin position="1"/>
        <end position="21"/>
    </location>
</feature>
<evidence type="ECO:0008006" key="4">
    <source>
        <dbReference type="Google" id="ProtNLM"/>
    </source>
</evidence>
<dbReference type="InterPro" id="IPR038696">
    <property type="entry name" value="IalB_sf"/>
</dbReference>
<dbReference type="InterPro" id="IPR010642">
    <property type="entry name" value="Invasion_prot_B"/>
</dbReference>
<keyword evidence="1" id="KW-0732">Signal</keyword>
<dbReference type="AlphaFoldDB" id="A0A937HGG0"/>
<dbReference type="Pfam" id="PF06776">
    <property type="entry name" value="IalB"/>
    <property type="match status" value="1"/>
</dbReference>
<feature type="chain" id="PRO_5037326075" description="Invasion associated locus B family protein" evidence="1">
    <location>
        <begin position="22"/>
        <end position="175"/>
    </location>
</feature>
<evidence type="ECO:0000256" key="1">
    <source>
        <dbReference type="SAM" id="SignalP"/>
    </source>
</evidence>
<dbReference type="Gene3D" id="2.60.40.1880">
    <property type="entry name" value="Invasion associated locus B (IalB) protein"/>
    <property type="match status" value="1"/>
</dbReference>
<reference evidence="2" key="1">
    <citation type="submission" date="2020-10" db="EMBL/GenBank/DDBJ databases">
        <title>Microbiome of the Black Sea water column analyzed by genome centric metagenomics.</title>
        <authorList>
            <person name="Cabello-Yeves P.J."/>
            <person name="Callieri C."/>
            <person name="Picazo A."/>
            <person name="Mehrshad M."/>
            <person name="Haro-Moreno J.M."/>
            <person name="Roda-Garcia J."/>
            <person name="Dzembekova N."/>
            <person name="Slabakova V."/>
            <person name="Slabakova N."/>
            <person name="Moncheva S."/>
            <person name="Rodriguez-Valera F."/>
        </authorList>
    </citation>
    <scope>NUCLEOTIDE SEQUENCE</scope>
    <source>
        <strain evidence="2">BS307-5m-G5</strain>
    </source>
</reference>
<accession>A0A937HGG0</accession>
<protein>
    <recommendedName>
        <fullName evidence="4">Invasion associated locus B family protein</fullName>
    </recommendedName>
</protein>
<evidence type="ECO:0000313" key="3">
    <source>
        <dbReference type="Proteomes" id="UP000785783"/>
    </source>
</evidence>
<name>A0A937HGG0_9PROT</name>
<proteinExistence type="predicted"/>
<comment type="caution">
    <text evidence="2">The sequence shown here is derived from an EMBL/GenBank/DDBJ whole genome shotgun (WGS) entry which is preliminary data.</text>
</comment>
<dbReference type="Proteomes" id="UP000785783">
    <property type="component" value="Unassembled WGS sequence"/>
</dbReference>
<sequence length="175" mass="18738">MLRTAFLVGFLGLFAASPGMAAAAPVGEYGDWRMFVSGSGQAKNCYIAGEPKRSTPENARRGDIFLIVSHRPGQGVRNEVSVRVGYPFSATSEPFARIGSDNYAFFTGAQVENGADEWAWLEKLDDQARLVTAMKRGNELMFKGTSARGTLTTDSYSLKGVTAAMKALDAACPAP</sequence>
<organism evidence="2 3">
    <name type="scientific">PS1 clade bacterium</name>
    <dbReference type="NCBI Taxonomy" id="2175152"/>
    <lineage>
        <taxon>Bacteria</taxon>
        <taxon>Pseudomonadati</taxon>
        <taxon>Pseudomonadota</taxon>
        <taxon>Alphaproteobacteria</taxon>
        <taxon>PS1 clade</taxon>
    </lineage>
</organism>